<accession>A0A3E3IVX1</accession>
<dbReference type="Proteomes" id="UP000261166">
    <property type="component" value="Unassembled WGS sequence"/>
</dbReference>
<evidence type="ECO:0000313" key="2">
    <source>
        <dbReference type="Proteomes" id="UP000261166"/>
    </source>
</evidence>
<proteinExistence type="predicted"/>
<dbReference type="RefSeq" id="WP_117530952.1">
    <property type="nucleotide sequence ID" value="NZ_JBKVAZ010000005.1"/>
</dbReference>
<evidence type="ECO:0000313" key="1">
    <source>
        <dbReference type="EMBL" id="RGE71238.1"/>
    </source>
</evidence>
<comment type="caution">
    <text evidence="1">The sequence shown here is derived from an EMBL/GenBank/DDBJ whole genome shotgun (WGS) entry which is preliminary data.</text>
</comment>
<organism evidence="1 2">
    <name type="scientific">Eisenbergiella massiliensis</name>
    <dbReference type="NCBI Taxonomy" id="1720294"/>
    <lineage>
        <taxon>Bacteria</taxon>
        <taxon>Bacillati</taxon>
        <taxon>Bacillota</taxon>
        <taxon>Clostridia</taxon>
        <taxon>Lachnospirales</taxon>
        <taxon>Lachnospiraceae</taxon>
        <taxon>Eisenbergiella</taxon>
    </lineage>
</organism>
<sequence>MIDEMAITLLEKVKDQYPHVAHPAAMRARITMAQELPEEYSYDIKLTEKETGVTREYTVTGHKHRYRVKVLGNNKDILESYPELVNIDSRQAYQVGDIVSVAFVGGETEAVIMGG</sequence>
<gene>
    <name evidence="1" type="ORF">DWY69_13685</name>
</gene>
<dbReference type="EMBL" id="QVLU01000011">
    <property type="protein sequence ID" value="RGE71238.1"/>
    <property type="molecule type" value="Genomic_DNA"/>
</dbReference>
<dbReference type="AlphaFoldDB" id="A0A3E3IVX1"/>
<reference evidence="1 2" key="1">
    <citation type="submission" date="2018-08" db="EMBL/GenBank/DDBJ databases">
        <title>A genome reference for cultivated species of the human gut microbiota.</title>
        <authorList>
            <person name="Zou Y."/>
            <person name="Xue W."/>
            <person name="Luo G."/>
        </authorList>
    </citation>
    <scope>NUCLEOTIDE SEQUENCE [LARGE SCALE GENOMIC DNA]</scope>
    <source>
        <strain evidence="1 2">AF26-4BH</strain>
    </source>
</reference>
<protein>
    <submittedName>
        <fullName evidence="1">Uncharacterized protein</fullName>
    </submittedName>
</protein>
<name>A0A3E3IVX1_9FIRM</name>